<keyword evidence="2" id="KW-1185">Reference proteome</keyword>
<evidence type="ECO:0000313" key="2">
    <source>
        <dbReference type="Proteomes" id="UP001056937"/>
    </source>
</evidence>
<name>A0ABY4X704_9SPHN</name>
<dbReference type="RefSeq" id="WP_252166511.1">
    <property type="nucleotide sequence ID" value="NZ_CP084930.1"/>
</dbReference>
<gene>
    <name evidence="1" type="ORF">LHA26_15735</name>
</gene>
<accession>A0ABY4X704</accession>
<dbReference type="Pfam" id="PF14384">
    <property type="entry name" value="BrnA_antitoxin"/>
    <property type="match status" value="1"/>
</dbReference>
<sequence length="88" mass="9758">MGSEKPPIVFDEENPEWTEEDFARARPGSEVLPEAVLAAFGKPRGRPRGTAKQSVTLRVDQDVLERFRAEGPGWQTRINAALRKAVGL</sequence>
<evidence type="ECO:0000313" key="1">
    <source>
        <dbReference type="EMBL" id="USI72703.1"/>
    </source>
</evidence>
<protein>
    <submittedName>
        <fullName evidence="1">BrnA antitoxin family protein</fullName>
    </submittedName>
</protein>
<proteinExistence type="predicted"/>
<organism evidence="1 2">
    <name type="scientific">Sphingomonas morindae</name>
    <dbReference type="NCBI Taxonomy" id="1541170"/>
    <lineage>
        <taxon>Bacteria</taxon>
        <taxon>Pseudomonadati</taxon>
        <taxon>Pseudomonadota</taxon>
        <taxon>Alphaproteobacteria</taxon>
        <taxon>Sphingomonadales</taxon>
        <taxon>Sphingomonadaceae</taxon>
        <taxon>Sphingomonas</taxon>
    </lineage>
</organism>
<dbReference type="EMBL" id="CP084930">
    <property type="protein sequence ID" value="USI72703.1"/>
    <property type="molecule type" value="Genomic_DNA"/>
</dbReference>
<dbReference type="Proteomes" id="UP001056937">
    <property type="component" value="Chromosome 1"/>
</dbReference>
<reference evidence="1" key="1">
    <citation type="journal article" date="2022" name="Toxins">
        <title>Genomic Analysis of Sphingopyxis sp. USTB-05 for Biodegrading Cyanobacterial Hepatotoxins.</title>
        <authorList>
            <person name="Liu C."/>
            <person name="Xu Q."/>
            <person name="Zhao Z."/>
            <person name="Zhang H."/>
            <person name="Liu X."/>
            <person name="Yin C."/>
            <person name="Liu Y."/>
            <person name="Yan H."/>
        </authorList>
    </citation>
    <scope>NUCLEOTIDE SEQUENCE</scope>
    <source>
        <strain evidence="1">NBD5</strain>
    </source>
</reference>
<dbReference type="InterPro" id="IPR025528">
    <property type="entry name" value="BrnA_antitoxin"/>
</dbReference>